<feature type="transmembrane region" description="Helical" evidence="1">
    <location>
        <begin position="222"/>
        <end position="245"/>
    </location>
</feature>
<evidence type="ECO:0000256" key="1">
    <source>
        <dbReference type="SAM" id="Phobius"/>
    </source>
</evidence>
<keyword evidence="1" id="KW-1133">Transmembrane helix</keyword>
<reference evidence="2" key="1">
    <citation type="submission" date="2022-06" db="EMBL/GenBank/DDBJ databases">
        <authorList>
            <person name="Berger JAMES D."/>
            <person name="Berger JAMES D."/>
        </authorList>
    </citation>
    <scope>NUCLEOTIDE SEQUENCE [LARGE SCALE GENOMIC DNA]</scope>
</reference>
<organism evidence="2 3">
    <name type="scientific">Trichobilharzia regenti</name>
    <name type="common">Nasal bird schistosome</name>
    <dbReference type="NCBI Taxonomy" id="157069"/>
    <lineage>
        <taxon>Eukaryota</taxon>
        <taxon>Metazoa</taxon>
        <taxon>Spiralia</taxon>
        <taxon>Lophotrochozoa</taxon>
        <taxon>Platyhelminthes</taxon>
        <taxon>Trematoda</taxon>
        <taxon>Digenea</taxon>
        <taxon>Strigeidida</taxon>
        <taxon>Schistosomatoidea</taxon>
        <taxon>Schistosomatidae</taxon>
        <taxon>Trichobilharzia</taxon>
    </lineage>
</organism>
<reference evidence="3" key="2">
    <citation type="submission" date="2023-11" db="UniProtKB">
        <authorList>
            <consortium name="WormBaseParasite"/>
        </authorList>
    </citation>
    <scope>IDENTIFICATION</scope>
</reference>
<evidence type="ECO:0000313" key="2">
    <source>
        <dbReference type="Proteomes" id="UP000050795"/>
    </source>
</evidence>
<keyword evidence="2" id="KW-1185">Reference proteome</keyword>
<evidence type="ECO:0000313" key="3">
    <source>
        <dbReference type="WBParaSite" id="TREG1_105880.1"/>
    </source>
</evidence>
<proteinExistence type="predicted"/>
<protein>
    <submittedName>
        <fullName evidence="3">Uncharacterized protein</fullName>
    </submittedName>
</protein>
<dbReference type="WBParaSite" id="TREG1_105880.1">
    <property type="protein sequence ID" value="TREG1_105880.1"/>
    <property type="gene ID" value="TREG1_105880"/>
</dbReference>
<sequence length="267" mass="30688">MGFRQLGKLSSQVLTMTGSNNLVFRLSRASLHLQSNALYADSHRPSKKPLTARDIEQLSTQLPHFVFLLVRWWYKIRPLKVEIADLHRRLQRNKEGFETKIHSQTRYFVRFPFLTDEEFSNWVVSTDSSSNQGYSWAEFVRSSRSAPGCAKALGMNESVYPEGINSKTQTISSFDDANKDHSFGYTHPVVYPKLSFRPASKQATCDAVVTTSTDPCLKVMDIFVVLLVHVYLNVVILFVLVLQVLQVQRVDFLDLYYLMGFKLIHIW</sequence>
<dbReference type="Proteomes" id="UP000050795">
    <property type="component" value="Unassembled WGS sequence"/>
</dbReference>
<keyword evidence="1" id="KW-0472">Membrane</keyword>
<keyword evidence="1" id="KW-0812">Transmembrane</keyword>
<accession>A0AA85IT02</accession>
<name>A0AA85IT02_TRIRE</name>
<dbReference type="AlphaFoldDB" id="A0AA85IT02"/>